<reference evidence="2 3" key="1">
    <citation type="submission" date="2018-10" db="EMBL/GenBank/DDBJ databases">
        <title>Draft genome sequence of the microsporidian Tubulinosema ratisbonensis.</title>
        <authorList>
            <person name="Polonais V."/>
            <person name="Peyretaillade E."/>
            <person name="Niehus S."/>
            <person name="Wawrzyniak I."/>
            <person name="Franchet A."/>
            <person name="Gaspin C."/>
            <person name="Reichstadt M."/>
            <person name="Belser C."/>
            <person name="Labadie K."/>
            <person name="Delbac F."/>
            <person name="Ferrandon D."/>
        </authorList>
    </citation>
    <scope>NUCLEOTIDE SEQUENCE [LARGE SCALE GENOMIC DNA]</scope>
    <source>
        <strain evidence="2 3">Franzen</strain>
    </source>
</reference>
<evidence type="ECO:0000313" key="3">
    <source>
        <dbReference type="Proteomes" id="UP000282876"/>
    </source>
</evidence>
<sequence length="76" mass="9064">MIRNLYDRLLNKRVKIRCKDRRCYEGDLISYDENLNIVLDDAEQFKGEKRRFIGLMMLQGKFICQCDIISPSMNTN</sequence>
<evidence type="ECO:0000313" key="2">
    <source>
        <dbReference type="EMBL" id="RVD90881.1"/>
    </source>
</evidence>
<dbReference type="Gene3D" id="2.30.30.100">
    <property type="match status" value="1"/>
</dbReference>
<dbReference type="Proteomes" id="UP000282876">
    <property type="component" value="Unassembled WGS sequence"/>
</dbReference>
<name>A0A437AI77_9MICR</name>
<accession>A0A437AI77</accession>
<evidence type="ECO:0000259" key="1">
    <source>
        <dbReference type="PROSITE" id="PS52002"/>
    </source>
</evidence>
<dbReference type="EMBL" id="RCSS01000738">
    <property type="protein sequence ID" value="RVD90881.1"/>
    <property type="molecule type" value="Genomic_DNA"/>
</dbReference>
<dbReference type="InterPro" id="IPR001163">
    <property type="entry name" value="Sm_dom_euk/arc"/>
</dbReference>
<keyword evidence="3" id="KW-1185">Reference proteome</keyword>
<dbReference type="OrthoDB" id="2020720at2759"/>
<dbReference type="InterPro" id="IPR010920">
    <property type="entry name" value="LSM_dom_sf"/>
</dbReference>
<protein>
    <submittedName>
        <fullName evidence="2">U6 snRNA-associated Sm</fullName>
    </submittedName>
</protein>
<organism evidence="2 3">
    <name type="scientific">Tubulinosema ratisbonensis</name>
    <dbReference type="NCBI Taxonomy" id="291195"/>
    <lineage>
        <taxon>Eukaryota</taxon>
        <taxon>Fungi</taxon>
        <taxon>Fungi incertae sedis</taxon>
        <taxon>Microsporidia</taxon>
        <taxon>Tubulinosematoidea</taxon>
        <taxon>Tubulinosematidae</taxon>
        <taxon>Tubulinosema</taxon>
    </lineage>
</organism>
<dbReference type="PROSITE" id="PS52002">
    <property type="entry name" value="SM"/>
    <property type="match status" value="1"/>
</dbReference>
<dbReference type="Pfam" id="PF01423">
    <property type="entry name" value="LSM"/>
    <property type="match status" value="1"/>
</dbReference>
<dbReference type="InterPro" id="IPR047575">
    <property type="entry name" value="Sm"/>
</dbReference>
<dbReference type="VEuPathDB" id="MicrosporidiaDB:TUBRATIS_26950"/>
<dbReference type="GO" id="GO:0032991">
    <property type="term" value="C:protein-containing complex"/>
    <property type="evidence" value="ECO:0007669"/>
    <property type="project" value="UniProtKB-ARBA"/>
</dbReference>
<dbReference type="SUPFAM" id="SSF50182">
    <property type="entry name" value="Sm-like ribonucleoproteins"/>
    <property type="match status" value="1"/>
</dbReference>
<dbReference type="GO" id="GO:0003723">
    <property type="term" value="F:RNA binding"/>
    <property type="evidence" value="ECO:0007669"/>
    <property type="project" value="InterPro"/>
</dbReference>
<dbReference type="AlphaFoldDB" id="A0A437AI77"/>
<proteinExistence type="predicted"/>
<comment type="caution">
    <text evidence="2">The sequence shown here is derived from an EMBL/GenBank/DDBJ whole genome shotgun (WGS) entry which is preliminary data.</text>
</comment>
<gene>
    <name evidence="2" type="ORF">TUBRATIS_26950</name>
</gene>
<dbReference type="SMART" id="SM00651">
    <property type="entry name" value="Sm"/>
    <property type="match status" value="1"/>
</dbReference>
<feature type="domain" description="Sm" evidence="1">
    <location>
        <begin position="1"/>
        <end position="72"/>
    </location>
</feature>